<gene>
    <name evidence="1" type="ORF">EAJ18_10570</name>
</gene>
<dbReference type="EMBL" id="RCYA01000004">
    <property type="protein sequence ID" value="RYT43529.1"/>
    <property type="molecule type" value="Genomic_DNA"/>
</dbReference>
<evidence type="ECO:0000313" key="2">
    <source>
        <dbReference type="Proteomes" id="UP000292985"/>
    </source>
</evidence>
<sequence length="63" mass="7340">MEKVNMQMARRWMRVVITPKPTRQPGAEVNLQRVVESILPVASLYGVDIANIDPEWFRDQTTR</sequence>
<name>A0ABY0HV11_CITAM</name>
<keyword evidence="2" id="KW-1185">Reference proteome</keyword>
<accession>A0ABY0HV11</accession>
<reference evidence="1 2" key="1">
    <citation type="journal article" date="2019" name="Science, e1252229">
        <title>Invertible promoters mediate bacterial phase variation, antibiotic resistance, and host adaptation in the gut.</title>
        <authorList>
            <person name="Jiang X."/>
            <person name="Hall A.B."/>
            <person name="Arthur T.D."/>
            <person name="Plichta D.R."/>
            <person name="Covington C.T."/>
            <person name="Poyet M."/>
            <person name="Crothers J."/>
            <person name="Moses P.L."/>
            <person name="Tolonen A.C."/>
            <person name="Vlamakis H."/>
            <person name="Alm E.J."/>
            <person name="Xavier R.J."/>
        </authorList>
    </citation>
    <scope>NUCLEOTIDE SEQUENCE [LARGE SCALE GENOMIC DNA]</scope>
    <source>
        <strain evidence="2">ca_0067</strain>
    </source>
</reference>
<proteinExistence type="predicted"/>
<organism evidence="1 2">
    <name type="scientific">Citrobacter amalonaticus</name>
    <dbReference type="NCBI Taxonomy" id="35703"/>
    <lineage>
        <taxon>Bacteria</taxon>
        <taxon>Pseudomonadati</taxon>
        <taxon>Pseudomonadota</taxon>
        <taxon>Gammaproteobacteria</taxon>
        <taxon>Enterobacterales</taxon>
        <taxon>Enterobacteriaceae</taxon>
        <taxon>Citrobacter</taxon>
    </lineage>
</organism>
<dbReference type="RefSeq" id="WP_058588008.1">
    <property type="nucleotide sequence ID" value="NZ_CP180152.1"/>
</dbReference>
<comment type="caution">
    <text evidence="1">The sequence shown here is derived from an EMBL/GenBank/DDBJ whole genome shotgun (WGS) entry which is preliminary data.</text>
</comment>
<evidence type="ECO:0000313" key="1">
    <source>
        <dbReference type="EMBL" id="RYT43529.1"/>
    </source>
</evidence>
<dbReference type="Proteomes" id="UP000292985">
    <property type="component" value="Unassembled WGS sequence"/>
</dbReference>
<protein>
    <submittedName>
        <fullName evidence="1">Uncharacterized protein</fullName>
    </submittedName>
</protein>